<evidence type="ECO:0000313" key="3">
    <source>
        <dbReference type="EMBL" id="MBA2892727.1"/>
    </source>
</evidence>
<dbReference type="RefSeq" id="WP_181611460.1">
    <property type="nucleotide sequence ID" value="NZ_BAABAM010000003.1"/>
</dbReference>
<dbReference type="EMBL" id="JACDUR010000004">
    <property type="protein sequence ID" value="MBA2892727.1"/>
    <property type="molecule type" value="Genomic_DNA"/>
</dbReference>
<dbReference type="Gene3D" id="1.10.10.60">
    <property type="entry name" value="Homeodomain-like"/>
    <property type="match status" value="1"/>
</dbReference>
<evidence type="ECO:0000313" key="4">
    <source>
        <dbReference type="Proteomes" id="UP000530928"/>
    </source>
</evidence>
<evidence type="ECO:0000259" key="2">
    <source>
        <dbReference type="Pfam" id="PF12625"/>
    </source>
</evidence>
<evidence type="ECO:0000256" key="1">
    <source>
        <dbReference type="ARBA" id="ARBA00023125"/>
    </source>
</evidence>
<dbReference type="PANTHER" id="PTHR47894:SF4">
    <property type="entry name" value="HTH-TYPE TRANSCRIPTIONAL REGULATOR GADX"/>
    <property type="match status" value="1"/>
</dbReference>
<proteinExistence type="predicted"/>
<feature type="domain" description="HTH-type transcriptional regulator AraC-type N-terminal" evidence="2">
    <location>
        <begin position="19"/>
        <end position="203"/>
    </location>
</feature>
<dbReference type="PANTHER" id="PTHR47894">
    <property type="entry name" value="HTH-TYPE TRANSCRIPTIONAL REGULATOR GADX"/>
    <property type="match status" value="1"/>
</dbReference>
<keyword evidence="1 3" id="KW-0238">DNA-binding</keyword>
<dbReference type="GO" id="GO:0003700">
    <property type="term" value="F:DNA-binding transcription factor activity"/>
    <property type="evidence" value="ECO:0007669"/>
    <property type="project" value="TreeGrafter"/>
</dbReference>
<keyword evidence="4" id="KW-1185">Reference proteome</keyword>
<name>A0A7W0CKN4_9ACTN</name>
<dbReference type="GO" id="GO:0000976">
    <property type="term" value="F:transcription cis-regulatory region binding"/>
    <property type="evidence" value="ECO:0007669"/>
    <property type="project" value="TreeGrafter"/>
</dbReference>
<dbReference type="AlphaFoldDB" id="A0A7W0CKN4"/>
<protein>
    <submittedName>
        <fullName evidence="3">AraC-like DNA-binding protein</fullName>
    </submittedName>
</protein>
<sequence>MEEATDCILLPKLLIETSGLDPERTAEHVGIPGWAMGTDHAAVASACYLRTWELVEHAVGRSDIGLVIAQHYVVGALGLYDYLFITAPTMAEGFAATGMFMDTVSTNWHFEPGTETEQEISFNVQLRSGGGRGGELAMQFGLAGVFSRARRVTGRPISPIRVAFRQRAPRHQESFRAAFGSGEIEFGAPVDSVTLRKADMRLPFLGADPLLGNILRRYAETLTPPPAATTWLDRFRQTAAASLGAGPSLNGVAARLGVSPRTLQRRLAEAGTTWRVELDRLRRAEFERGQGAGAADLTRRLGYADARSLSRAVRRWR</sequence>
<dbReference type="GO" id="GO:0005829">
    <property type="term" value="C:cytosol"/>
    <property type="evidence" value="ECO:0007669"/>
    <property type="project" value="TreeGrafter"/>
</dbReference>
<dbReference type="Proteomes" id="UP000530928">
    <property type="component" value="Unassembled WGS sequence"/>
</dbReference>
<accession>A0A7W0CKN4</accession>
<dbReference type="InterPro" id="IPR032687">
    <property type="entry name" value="AraC-type_N"/>
</dbReference>
<dbReference type="Pfam" id="PF12625">
    <property type="entry name" value="Arabinose_bd"/>
    <property type="match status" value="1"/>
</dbReference>
<organism evidence="3 4">
    <name type="scientific">Nonomuraea soli</name>
    <dbReference type="NCBI Taxonomy" id="1032476"/>
    <lineage>
        <taxon>Bacteria</taxon>
        <taxon>Bacillati</taxon>
        <taxon>Actinomycetota</taxon>
        <taxon>Actinomycetes</taxon>
        <taxon>Streptosporangiales</taxon>
        <taxon>Streptosporangiaceae</taxon>
        <taxon>Nonomuraea</taxon>
    </lineage>
</organism>
<reference evidence="3 4" key="1">
    <citation type="submission" date="2020-07" db="EMBL/GenBank/DDBJ databases">
        <title>Genomic Encyclopedia of Type Strains, Phase IV (KMG-IV): sequencing the most valuable type-strain genomes for metagenomic binning, comparative biology and taxonomic classification.</title>
        <authorList>
            <person name="Goeker M."/>
        </authorList>
    </citation>
    <scope>NUCLEOTIDE SEQUENCE [LARGE SCALE GENOMIC DNA]</scope>
    <source>
        <strain evidence="3 4">DSM 45533</strain>
    </source>
</reference>
<comment type="caution">
    <text evidence="3">The sequence shown here is derived from an EMBL/GenBank/DDBJ whole genome shotgun (WGS) entry which is preliminary data.</text>
</comment>
<gene>
    <name evidence="3" type="ORF">HNR30_004081</name>
</gene>